<dbReference type="Proteomes" id="UP001630127">
    <property type="component" value="Unassembled WGS sequence"/>
</dbReference>
<comment type="caution">
    <text evidence="1">The sequence shown here is derived from an EMBL/GenBank/DDBJ whole genome shotgun (WGS) entry which is preliminary data.</text>
</comment>
<gene>
    <name evidence="1" type="ORF">ACH5RR_034541</name>
</gene>
<keyword evidence="2" id="KW-1185">Reference proteome</keyword>
<organism evidence="1 2">
    <name type="scientific">Cinchona calisaya</name>
    <dbReference type="NCBI Taxonomy" id="153742"/>
    <lineage>
        <taxon>Eukaryota</taxon>
        <taxon>Viridiplantae</taxon>
        <taxon>Streptophyta</taxon>
        <taxon>Embryophyta</taxon>
        <taxon>Tracheophyta</taxon>
        <taxon>Spermatophyta</taxon>
        <taxon>Magnoliopsida</taxon>
        <taxon>eudicotyledons</taxon>
        <taxon>Gunneridae</taxon>
        <taxon>Pentapetalae</taxon>
        <taxon>asterids</taxon>
        <taxon>lamiids</taxon>
        <taxon>Gentianales</taxon>
        <taxon>Rubiaceae</taxon>
        <taxon>Cinchonoideae</taxon>
        <taxon>Cinchoneae</taxon>
        <taxon>Cinchona</taxon>
    </lineage>
</organism>
<evidence type="ECO:0000313" key="2">
    <source>
        <dbReference type="Proteomes" id="UP001630127"/>
    </source>
</evidence>
<evidence type="ECO:0000313" key="1">
    <source>
        <dbReference type="EMBL" id="KAL3504700.1"/>
    </source>
</evidence>
<name>A0ABD2YFS1_9GENT</name>
<proteinExistence type="predicted"/>
<protein>
    <submittedName>
        <fullName evidence="1">Uncharacterized protein</fullName>
    </submittedName>
</protein>
<dbReference type="AlphaFoldDB" id="A0ABD2YFS1"/>
<reference evidence="1 2" key="1">
    <citation type="submission" date="2024-11" db="EMBL/GenBank/DDBJ databases">
        <title>A near-complete genome assembly of Cinchona calisaya.</title>
        <authorList>
            <person name="Lian D.C."/>
            <person name="Zhao X.W."/>
            <person name="Wei L."/>
        </authorList>
    </citation>
    <scope>NUCLEOTIDE SEQUENCE [LARGE SCALE GENOMIC DNA]</scope>
    <source>
        <tissue evidence="1">Nenye</tissue>
    </source>
</reference>
<dbReference type="EMBL" id="JBJUIK010000014">
    <property type="protein sequence ID" value="KAL3504700.1"/>
    <property type="molecule type" value="Genomic_DNA"/>
</dbReference>
<sequence>MARGPSINSNKCSKCHLNGHNIRSCLGEQVEESSMHAEMPHMQAGESNMQAEMQHMEVGESNVQAEMAYMQAEESNMQVEMPSILPEVQGSHEIFPGREVLQVRKEGVSNMDLTEIPLVAISKAICNCTKEAK</sequence>
<accession>A0ABD2YFS1</accession>